<gene>
    <name evidence="2" type="ORF">CTAYLR_000808</name>
</gene>
<dbReference type="Proteomes" id="UP001230188">
    <property type="component" value="Unassembled WGS sequence"/>
</dbReference>
<sequence length="465" mass="51275">MTKETTAAGPTTPRSERKQSTFRPQKTPKSRERTVLESFDAFAAQLRMLATETEPYGAIAELVYRVGLEAVARRVPAPYALACEWLPRWFDEAPEELDARLMRRSIRAQCVRAKPLSMPAGGEAEVVADATLRRRRLRDVELQILLRAVLPTLGREAAEPGKRDQSVISLLLESASFDLQAPHVDCEARRRHNNSSPASPRTRGQYESLRTFFDRAIAPVLQRLAPQTLQVVSRSFEFDDDKPTPATVARRSAYDSDDDRDAPPRPPPRPPQLSTIGVAKKKKKLSLVDASKPPPEKRFKLTDTAGRRDEALRAASTTQRLLARMPLASKKTLATNLVRKPLARPIAARAHFATTTDPTAISLKRKFHEVVSSRATKNQTLPRGVYSPSPPRERGGLRANKAQHLGRGHLAAPRAAPADDPNNAGETTFTSPTPGAKLGASRVVAETPVDARRGRLCSGGRRLFD</sequence>
<organism evidence="2 3">
    <name type="scientific">Chrysophaeum taylorii</name>
    <dbReference type="NCBI Taxonomy" id="2483200"/>
    <lineage>
        <taxon>Eukaryota</taxon>
        <taxon>Sar</taxon>
        <taxon>Stramenopiles</taxon>
        <taxon>Ochrophyta</taxon>
        <taxon>Pelagophyceae</taxon>
        <taxon>Pelagomonadales</taxon>
        <taxon>Pelagomonadaceae</taxon>
        <taxon>Chrysophaeum</taxon>
    </lineage>
</organism>
<dbReference type="EMBL" id="JAQMWT010000005">
    <property type="protein sequence ID" value="KAJ8614524.1"/>
    <property type="molecule type" value="Genomic_DNA"/>
</dbReference>
<dbReference type="AlphaFoldDB" id="A0AAD7UQ29"/>
<feature type="region of interest" description="Disordered" evidence="1">
    <location>
        <begin position="1"/>
        <end position="31"/>
    </location>
</feature>
<evidence type="ECO:0000313" key="2">
    <source>
        <dbReference type="EMBL" id="KAJ8614524.1"/>
    </source>
</evidence>
<evidence type="ECO:0000256" key="1">
    <source>
        <dbReference type="SAM" id="MobiDB-lite"/>
    </source>
</evidence>
<feature type="region of interest" description="Disordered" evidence="1">
    <location>
        <begin position="186"/>
        <end position="205"/>
    </location>
</feature>
<comment type="caution">
    <text evidence="2">The sequence shown here is derived from an EMBL/GenBank/DDBJ whole genome shotgun (WGS) entry which is preliminary data.</text>
</comment>
<feature type="region of interest" description="Disordered" evidence="1">
    <location>
        <begin position="406"/>
        <end position="442"/>
    </location>
</feature>
<feature type="compositionally biased region" description="Low complexity" evidence="1">
    <location>
        <begin position="411"/>
        <end position="424"/>
    </location>
</feature>
<accession>A0AAD7UQ29</accession>
<proteinExistence type="predicted"/>
<evidence type="ECO:0000313" key="3">
    <source>
        <dbReference type="Proteomes" id="UP001230188"/>
    </source>
</evidence>
<protein>
    <submittedName>
        <fullName evidence="2">Uncharacterized protein</fullName>
    </submittedName>
</protein>
<keyword evidence="3" id="KW-1185">Reference proteome</keyword>
<reference evidence="2" key="1">
    <citation type="submission" date="2023-01" db="EMBL/GenBank/DDBJ databases">
        <title>Metagenome sequencing of chrysophaentin producing Chrysophaeum taylorii.</title>
        <authorList>
            <person name="Davison J."/>
            <person name="Bewley C."/>
        </authorList>
    </citation>
    <scope>NUCLEOTIDE SEQUENCE</scope>
    <source>
        <strain evidence="2">NIES-1699</strain>
    </source>
</reference>
<feature type="compositionally biased region" description="Polar residues" evidence="1">
    <location>
        <begin position="1"/>
        <end position="13"/>
    </location>
</feature>
<feature type="region of interest" description="Disordered" evidence="1">
    <location>
        <begin position="236"/>
        <end position="300"/>
    </location>
</feature>
<name>A0AAD7UQ29_9STRA</name>